<reference evidence="1 2" key="4">
    <citation type="journal article" date="2011" name="BMC Genomics">
        <title>RNA-Seq improves annotation of protein-coding genes in the cucumber genome.</title>
        <authorList>
            <person name="Li Z."/>
            <person name="Zhang Z."/>
            <person name="Yan P."/>
            <person name="Huang S."/>
            <person name="Fei Z."/>
            <person name="Lin K."/>
        </authorList>
    </citation>
    <scope>NUCLEOTIDE SEQUENCE [LARGE SCALE GENOMIC DNA]</scope>
    <source>
        <strain evidence="2">cv. 9930</strain>
    </source>
</reference>
<keyword evidence="2" id="KW-1185">Reference proteome</keyword>
<organism evidence="1 2">
    <name type="scientific">Cucumis sativus</name>
    <name type="common">Cucumber</name>
    <dbReference type="NCBI Taxonomy" id="3659"/>
    <lineage>
        <taxon>Eukaryota</taxon>
        <taxon>Viridiplantae</taxon>
        <taxon>Streptophyta</taxon>
        <taxon>Embryophyta</taxon>
        <taxon>Tracheophyta</taxon>
        <taxon>Spermatophyta</taxon>
        <taxon>Magnoliopsida</taxon>
        <taxon>eudicotyledons</taxon>
        <taxon>Gunneridae</taxon>
        <taxon>Pentapetalae</taxon>
        <taxon>rosids</taxon>
        <taxon>fabids</taxon>
        <taxon>Cucurbitales</taxon>
        <taxon>Cucurbitaceae</taxon>
        <taxon>Benincaseae</taxon>
        <taxon>Cucumis</taxon>
    </lineage>
</organism>
<name>A0A0A0LAI4_CUCSA</name>
<dbReference type="AlphaFoldDB" id="A0A0A0LAI4"/>
<reference evidence="1 2" key="3">
    <citation type="journal article" date="2010" name="BMC Genomics">
        <title>Transcriptome sequencing and comparative analysis of cucumber flowers with different sex types.</title>
        <authorList>
            <person name="Guo S."/>
            <person name="Zheng Y."/>
            <person name="Joung J.G."/>
            <person name="Liu S."/>
            <person name="Zhang Z."/>
            <person name="Crasta O.R."/>
            <person name="Sobral B.W."/>
            <person name="Xu Y."/>
            <person name="Huang S."/>
            <person name="Fei Z."/>
        </authorList>
    </citation>
    <scope>NUCLEOTIDE SEQUENCE [LARGE SCALE GENOMIC DNA]</scope>
    <source>
        <strain evidence="2">cv. 9930</strain>
    </source>
</reference>
<dbReference type="Gramene" id="KGN57959">
    <property type="protein sequence ID" value="KGN57959"/>
    <property type="gene ID" value="Csa_3G414050"/>
</dbReference>
<reference evidence="1 2" key="2">
    <citation type="journal article" date="2009" name="PLoS ONE">
        <title>An integrated genetic and cytogenetic map of the cucumber genome.</title>
        <authorList>
            <person name="Ren Y."/>
            <person name="Zhang Z."/>
            <person name="Liu J."/>
            <person name="Staub J.E."/>
            <person name="Han Y."/>
            <person name="Cheng Z."/>
            <person name="Li X."/>
            <person name="Lu J."/>
            <person name="Miao H."/>
            <person name="Kang H."/>
            <person name="Xie B."/>
            <person name="Gu X."/>
            <person name="Wang X."/>
            <person name="Du Y."/>
            <person name="Jin W."/>
            <person name="Huang S."/>
        </authorList>
    </citation>
    <scope>NUCLEOTIDE SEQUENCE [LARGE SCALE GENOMIC DNA]</scope>
    <source>
        <strain evidence="2">cv. 9930</strain>
    </source>
</reference>
<proteinExistence type="predicted"/>
<evidence type="ECO:0000313" key="2">
    <source>
        <dbReference type="Proteomes" id="UP000029981"/>
    </source>
</evidence>
<accession>A0A0A0LAI4</accession>
<dbReference type="Proteomes" id="UP000029981">
    <property type="component" value="Chromosome 3"/>
</dbReference>
<gene>
    <name evidence="1" type="ORF">Csa_3G414050</name>
</gene>
<dbReference type="STRING" id="3659.A0A0A0LAI4"/>
<evidence type="ECO:0000313" key="1">
    <source>
        <dbReference type="EMBL" id="KGN57959.1"/>
    </source>
</evidence>
<sequence length="90" mass="10287">MHYRDPARFTSSHNHFSSLGPRILPSLEPGTHLNQHLASFLGYPPVAHKLFLTTWVMGLSLHLDLEFILNQHLMSFLGYLSLFHKSFIAS</sequence>
<protein>
    <submittedName>
        <fullName evidence="1">Uncharacterized protein</fullName>
    </submittedName>
</protein>
<reference evidence="1 2" key="1">
    <citation type="journal article" date="2009" name="Nat. Genet.">
        <title>The genome of the cucumber, Cucumis sativus L.</title>
        <authorList>
            <person name="Huang S."/>
            <person name="Li R."/>
            <person name="Zhang Z."/>
            <person name="Li L."/>
            <person name="Gu X."/>
            <person name="Fan W."/>
            <person name="Lucas W.J."/>
            <person name="Wang X."/>
            <person name="Xie B."/>
            <person name="Ni P."/>
            <person name="Ren Y."/>
            <person name="Zhu H."/>
            <person name="Li J."/>
            <person name="Lin K."/>
            <person name="Jin W."/>
            <person name="Fei Z."/>
            <person name="Li G."/>
            <person name="Staub J."/>
            <person name="Kilian A."/>
            <person name="van der Vossen E.A."/>
            <person name="Wu Y."/>
            <person name="Guo J."/>
            <person name="He J."/>
            <person name="Jia Z."/>
            <person name="Ren Y."/>
            <person name="Tian G."/>
            <person name="Lu Y."/>
            <person name="Ruan J."/>
            <person name="Qian W."/>
            <person name="Wang M."/>
            <person name="Huang Q."/>
            <person name="Li B."/>
            <person name="Xuan Z."/>
            <person name="Cao J."/>
            <person name="Asan"/>
            <person name="Wu Z."/>
            <person name="Zhang J."/>
            <person name="Cai Q."/>
            <person name="Bai Y."/>
            <person name="Zhao B."/>
            <person name="Han Y."/>
            <person name="Li Y."/>
            <person name="Li X."/>
            <person name="Wang S."/>
            <person name="Shi Q."/>
            <person name="Liu S."/>
            <person name="Cho W.K."/>
            <person name="Kim J.Y."/>
            <person name="Xu Y."/>
            <person name="Heller-Uszynska K."/>
            <person name="Miao H."/>
            <person name="Cheng Z."/>
            <person name="Zhang S."/>
            <person name="Wu J."/>
            <person name="Yang Y."/>
            <person name="Kang H."/>
            <person name="Li M."/>
            <person name="Liang H."/>
            <person name="Ren X."/>
            <person name="Shi Z."/>
            <person name="Wen M."/>
            <person name="Jian M."/>
            <person name="Yang H."/>
            <person name="Zhang G."/>
            <person name="Yang Z."/>
            <person name="Chen R."/>
            <person name="Liu S."/>
            <person name="Li J."/>
            <person name="Ma L."/>
            <person name="Liu H."/>
            <person name="Zhou Y."/>
            <person name="Zhao J."/>
            <person name="Fang X."/>
            <person name="Li G."/>
            <person name="Fang L."/>
            <person name="Li Y."/>
            <person name="Liu D."/>
            <person name="Zheng H."/>
            <person name="Zhang Y."/>
            <person name="Qin N."/>
            <person name="Li Z."/>
            <person name="Yang G."/>
            <person name="Yang S."/>
            <person name="Bolund L."/>
            <person name="Kristiansen K."/>
            <person name="Zheng H."/>
            <person name="Li S."/>
            <person name="Zhang X."/>
            <person name="Yang H."/>
            <person name="Wang J."/>
            <person name="Sun R."/>
            <person name="Zhang B."/>
            <person name="Jiang S."/>
            <person name="Wang J."/>
            <person name="Du Y."/>
            <person name="Li S."/>
        </authorList>
    </citation>
    <scope>NUCLEOTIDE SEQUENCE [LARGE SCALE GENOMIC DNA]</scope>
    <source>
        <strain evidence="2">cv. 9930</strain>
    </source>
</reference>
<dbReference type="EMBL" id="CM002924">
    <property type="protein sequence ID" value="KGN57959.1"/>
    <property type="molecule type" value="Genomic_DNA"/>
</dbReference>